<evidence type="ECO:0000259" key="1">
    <source>
        <dbReference type="Pfam" id="PF14206"/>
    </source>
</evidence>
<dbReference type="InterPro" id="IPR025983">
    <property type="entry name" value="Cys_rich_CPCC"/>
</dbReference>
<sequence>MSDVEILAAFLARRAHYDVYLQANDIPLYTCPGCGFPTLAERGSFDICDICSWEDDGQDDHANSILDELLVAGMKISGPNGHLSLTENRINIGRILETNAELINGEIDFDTARVLRAIAFYQQRKEEIEDRMTGDEYPHDHIWMEWKEVKKDLQMTLVVPRL</sequence>
<accession>A0A6N8J8N3</accession>
<dbReference type="OrthoDB" id="1456570at2"/>
<dbReference type="Proteomes" id="UP000468388">
    <property type="component" value="Unassembled WGS sequence"/>
</dbReference>
<evidence type="ECO:0000313" key="3">
    <source>
        <dbReference type="Proteomes" id="UP000468388"/>
    </source>
</evidence>
<protein>
    <recommendedName>
        <fullName evidence="1">Cysteine-rich CPCC domain-containing protein</fullName>
    </recommendedName>
</protein>
<name>A0A6N8J8N3_9BACT</name>
<gene>
    <name evidence="2" type="ORF">GO495_13490</name>
</gene>
<dbReference type="AlphaFoldDB" id="A0A6N8J8N3"/>
<dbReference type="EMBL" id="WRXO01000003">
    <property type="protein sequence ID" value="MVT41600.1"/>
    <property type="molecule type" value="Genomic_DNA"/>
</dbReference>
<proteinExistence type="predicted"/>
<feature type="domain" description="Cysteine-rich CPCC" evidence="1">
    <location>
        <begin position="29"/>
        <end position="64"/>
    </location>
</feature>
<dbReference type="RefSeq" id="WP_157300238.1">
    <property type="nucleotide sequence ID" value="NZ_BAAAZB010000006.1"/>
</dbReference>
<comment type="caution">
    <text evidence="2">The sequence shown here is derived from an EMBL/GenBank/DDBJ whole genome shotgun (WGS) entry which is preliminary data.</text>
</comment>
<keyword evidence="3" id="KW-1185">Reference proteome</keyword>
<evidence type="ECO:0000313" key="2">
    <source>
        <dbReference type="EMBL" id="MVT41600.1"/>
    </source>
</evidence>
<organism evidence="2 3">
    <name type="scientific">Chitinophaga oryziterrae</name>
    <dbReference type="NCBI Taxonomy" id="1031224"/>
    <lineage>
        <taxon>Bacteria</taxon>
        <taxon>Pseudomonadati</taxon>
        <taxon>Bacteroidota</taxon>
        <taxon>Chitinophagia</taxon>
        <taxon>Chitinophagales</taxon>
        <taxon>Chitinophagaceae</taxon>
        <taxon>Chitinophaga</taxon>
    </lineage>
</organism>
<dbReference type="Pfam" id="PF14206">
    <property type="entry name" value="Cys_rich_CPCC"/>
    <property type="match status" value="1"/>
</dbReference>
<reference evidence="2 3" key="1">
    <citation type="submission" date="2019-12" db="EMBL/GenBank/DDBJ databases">
        <title>The draft genomic sequence of strain Chitinophaga oryziterrae JCM 16595.</title>
        <authorList>
            <person name="Zhang X."/>
        </authorList>
    </citation>
    <scope>NUCLEOTIDE SEQUENCE [LARGE SCALE GENOMIC DNA]</scope>
    <source>
        <strain evidence="2 3">JCM 16595</strain>
    </source>
</reference>